<protein>
    <recommendedName>
        <fullName evidence="7">Transcription initiation factor TFIID subunit 12 domain-containing protein</fullName>
    </recommendedName>
</protein>
<feature type="compositionally biased region" description="Low complexity" evidence="6">
    <location>
        <begin position="273"/>
        <end position="322"/>
    </location>
</feature>
<keyword evidence="9" id="KW-1185">Reference proteome</keyword>
<comment type="subcellular location">
    <subcellularLocation>
        <location evidence="1">Nucleus</location>
    </subcellularLocation>
</comment>
<dbReference type="EMBL" id="JBBWWQ010000003">
    <property type="protein sequence ID" value="KAK8951369.1"/>
    <property type="molecule type" value="Genomic_DNA"/>
</dbReference>
<evidence type="ECO:0000256" key="5">
    <source>
        <dbReference type="ARBA" id="ARBA00023242"/>
    </source>
</evidence>
<dbReference type="GO" id="GO:0003677">
    <property type="term" value="F:DNA binding"/>
    <property type="evidence" value="ECO:0007669"/>
    <property type="project" value="TreeGrafter"/>
</dbReference>
<evidence type="ECO:0000256" key="6">
    <source>
        <dbReference type="SAM" id="MobiDB-lite"/>
    </source>
</evidence>
<dbReference type="Proteomes" id="UP001418222">
    <property type="component" value="Unassembled WGS sequence"/>
</dbReference>
<dbReference type="GO" id="GO:0017025">
    <property type="term" value="F:TBP-class protein binding"/>
    <property type="evidence" value="ECO:0007669"/>
    <property type="project" value="TreeGrafter"/>
</dbReference>
<proteinExistence type="inferred from homology"/>
<dbReference type="GO" id="GO:0046982">
    <property type="term" value="F:protein heterodimerization activity"/>
    <property type="evidence" value="ECO:0007669"/>
    <property type="project" value="InterPro"/>
</dbReference>
<dbReference type="Pfam" id="PF03847">
    <property type="entry name" value="TFIID_20kDa"/>
    <property type="match status" value="1"/>
</dbReference>
<evidence type="ECO:0000259" key="7">
    <source>
        <dbReference type="Pfam" id="PF03847"/>
    </source>
</evidence>
<evidence type="ECO:0000313" key="9">
    <source>
        <dbReference type="Proteomes" id="UP001418222"/>
    </source>
</evidence>
<comment type="similarity">
    <text evidence="2">Belongs to the TAF12 family.</text>
</comment>
<organism evidence="8 9">
    <name type="scientific">Platanthera zijinensis</name>
    <dbReference type="NCBI Taxonomy" id="2320716"/>
    <lineage>
        <taxon>Eukaryota</taxon>
        <taxon>Viridiplantae</taxon>
        <taxon>Streptophyta</taxon>
        <taxon>Embryophyta</taxon>
        <taxon>Tracheophyta</taxon>
        <taxon>Spermatophyta</taxon>
        <taxon>Magnoliopsida</taxon>
        <taxon>Liliopsida</taxon>
        <taxon>Asparagales</taxon>
        <taxon>Orchidaceae</taxon>
        <taxon>Orchidoideae</taxon>
        <taxon>Orchideae</taxon>
        <taxon>Orchidinae</taxon>
        <taxon>Platanthera</taxon>
    </lineage>
</organism>
<dbReference type="AlphaFoldDB" id="A0AAP0GCE6"/>
<dbReference type="SUPFAM" id="SSF47113">
    <property type="entry name" value="Histone-fold"/>
    <property type="match status" value="1"/>
</dbReference>
<feature type="compositionally biased region" description="Polar residues" evidence="6">
    <location>
        <begin position="351"/>
        <end position="380"/>
    </location>
</feature>
<keyword evidence="4" id="KW-0804">Transcription</keyword>
<comment type="caution">
    <text evidence="8">The sequence shown here is derived from an EMBL/GenBank/DDBJ whole genome shotgun (WGS) entry which is preliminary data.</text>
</comment>
<feature type="compositionally biased region" description="Polar residues" evidence="6">
    <location>
        <begin position="222"/>
        <end position="236"/>
    </location>
</feature>
<dbReference type="GO" id="GO:0000124">
    <property type="term" value="C:SAGA complex"/>
    <property type="evidence" value="ECO:0007669"/>
    <property type="project" value="InterPro"/>
</dbReference>
<dbReference type="InterPro" id="IPR003228">
    <property type="entry name" value="TFIID_TAF12_dom"/>
</dbReference>
<dbReference type="FunFam" id="1.10.20.10:FF:000011">
    <property type="entry name" value="Transcription initiation factor TFIID subunit 12"/>
    <property type="match status" value="1"/>
</dbReference>
<feature type="region of interest" description="Disordered" evidence="6">
    <location>
        <begin position="222"/>
        <end position="380"/>
    </location>
</feature>
<feature type="compositionally biased region" description="Low complexity" evidence="6">
    <location>
        <begin position="20"/>
        <end position="68"/>
    </location>
</feature>
<name>A0AAP0GCE6_9ASPA</name>
<feature type="compositionally biased region" description="Low complexity" evidence="6">
    <location>
        <begin position="507"/>
        <end position="525"/>
    </location>
</feature>
<feature type="region of interest" description="Disordered" evidence="6">
    <location>
        <begin position="1"/>
        <end position="92"/>
    </location>
</feature>
<dbReference type="PANTHER" id="PTHR12264:SF21">
    <property type="entry name" value="TRANSCRIPTION INITIATION FACTOR TFIID SUBUNIT 12"/>
    <property type="match status" value="1"/>
</dbReference>
<feature type="region of interest" description="Disordered" evidence="6">
    <location>
        <begin position="122"/>
        <end position="166"/>
    </location>
</feature>
<feature type="compositionally biased region" description="Polar residues" evidence="6">
    <location>
        <begin position="253"/>
        <end position="272"/>
    </location>
</feature>
<dbReference type="InterPro" id="IPR037794">
    <property type="entry name" value="TAF12"/>
</dbReference>
<sequence length="525" mass="56066">MPSVSLAPVSDSASIAHSLPQSQQQPQQRQPVVSRTRSQGHSGQPPFTPPSSTSSSSSSSYPSSQRSGVAIGVPALHPHHARPPSQLGYSLGASSHFNQPFASSTSPSPSFSQPFSGFSRGSVPFAEQSSGSIAPSPSFSQPFSGIMPRSSAGMPELQPNSNAQFKTPVSGVQTIGMIGSLSSASRIRASGIQHQPRLGQAIDKSIPQSGINQALNLQLQKFPNSGLSNPSSTPSLNAPISAPQSAQSLQQQWMSNQGKQIHGTSFPSSSFRPQTKQHISQQSQQSPQQQQQQNSPPMTPNQLQVLSSQQQQQQKQLQQQQQNISMPHHLPDLHSNRNQQSLPQHLHSSRGHTSVTQRSNNQIGQSGTTIPITEGSPETGNQILSKRSIQELVAQIDPSEKLEPEVEDVLAEIANDFVESITTAACSLAKHRRSTTLEAKDILLYVERNWNMALPGFSGDEVKLYKKPYVNDIHKERLAMVRKSMGVGSDMGSTKSVGASGQIAANSKAHSGKASAPAPASPKGT</sequence>
<feature type="compositionally biased region" description="Low complexity" evidence="6">
    <location>
        <begin position="129"/>
        <end position="140"/>
    </location>
</feature>
<evidence type="ECO:0000313" key="8">
    <source>
        <dbReference type="EMBL" id="KAK8951369.1"/>
    </source>
</evidence>
<dbReference type="Gene3D" id="1.10.20.10">
    <property type="entry name" value="Histone, subunit A"/>
    <property type="match status" value="1"/>
</dbReference>
<feature type="region of interest" description="Disordered" evidence="6">
    <location>
        <begin position="489"/>
        <end position="525"/>
    </location>
</feature>
<feature type="compositionally biased region" description="Polar residues" evidence="6">
    <location>
        <begin position="491"/>
        <end position="505"/>
    </location>
</feature>
<reference evidence="8 9" key="1">
    <citation type="journal article" date="2022" name="Nat. Plants">
        <title>Genomes of leafy and leafless Platanthera orchids illuminate the evolution of mycoheterotrophy.</title>
        <authorList>
            <person name="Li M.H."/>
            <person name="Liu K.W."/>
            <person name="Li Z."/>
            <person name="Lu H.C."/>
            <person name="Ye Q.L."/>
            <person name="Zhang D."/>
            <person name="Wang J.Y."/>
            <person name="Li Y.F."/>
            <person name="Zhong Z.M."/>
            <person name="Liu X."/>
            <person name="Yu X."/>
            <person name="Liu D.K."/>
            <person name="Tu X.D."/>
            <person name="Liu B."/>
            <person name="Hao Y."/>
            <person name="Liao X.Y."/>
            <person name="Jiang Y.T."/>
            <person name="Sun W.H."/>
            <person name="Chen J."/>
            <person name="Chen Y.Q."/>
            <person name="Ai Y."/>
            <person name="Zhai J.W."/>
            <person name="Wu S.S."/>
            <person name="Zhou Z."/>
            <person name="Hsiao Y.Y."/>
            <person name="Wu W.L."/>
            <person name="Chen Y.Y."/>
            <person name="Lin Y.F."/>
            <person name="Hsu J.L."/>
            <person name="Li C.Y."/>
            <person name="Wang Z.W."/>
            <person name="Zhao X."/>
            <person name="Zhong W.Y."/>
            <person name="Ma X.K."/>
            <person name="Ma L."/>
            <person name="Huang J."/>
            <person name="Chen G.Z."/>
            <person name="Huang M.Z."/>
            <person name="Huang L."/>
            <person name="Peng D.H."/>
            <person name="Luo Y.B."/>
            <person name="Zou S.Q."/>
            <person name="Chen S.P."/>
            <person name="Lan S."/>
            <person name="Tsai W.C."/>
            <person name="Van de Peer Y."/>
            <person name="Liu Z.J."/>
        </authorList>
    </citation>
    <scope>NUCLEOTIDE SEQUENCE [LARGE SCALE GENOMIC DNA]</scope>
    <source>
        <strain evidence="8">Lor287</strain>
    </source>
</reference>
<evidence type="ECO:0000256" key="1">
    <source>
        <dbReference type="ARBA" id="ARBA00004123"/>
    </source>
</evidence>
<dbReference type="InterPro" id="IPR009072">
    <property type="entry name" value="Histone-fold"/>
</dbReference>
<feature type="compositionally biased region" description="Low complexity" evidence="6">
    <location>
        <begin position="238"/>
        <end position="252"/>
    </location>
</feature>
<dbReference type="GO" id="GO:0051123">
    <property type="term" value="P:RNA polymerase II preinitiation complex assembly"/>
    <property type="evidence" value="ECO:0007669"/>
    <property type="project" value="TreeGrafter"/>
</dbReference>
<evidence type="ECO:0000256" key="4">
    <source>
        <dbReference type="ARBA" id="ARBA00023163"/>
    </source>
</evidence>
<dbReference type="GO" id="GO:0005669">
    <property type="term" value="C:transcription factor TFIID complex"/>
    <property type="evidence" value="ECO:0007669"/>
    <property type="project" value="InterPro"/>
</dbReference>
<dbReference type="PANTHER" id="PTHR12264">
    <property type="entry name" value="TRANSCRIPTION INITIATION FACTOR TFIID SUBUNIT 12"/>
    <property type="match status" value="1"/>
</dbReference>
<keyword evidence="3" id="KW-0805">Transcription regulation</keyword>
<evidence type="ECO:0000256" key="2">
    <source>
        <dbReference type="ARBA" id="ARBA00007530"/>
    </source>
</evidence>
<feature type="domain" description="Transcription initiation factor TFIID subunit 12" evidence="7">
    <location>
        <begin position="385"/>
        <end position="452"/>
    </location>
</feature>
<dbReference type="CDD" id="cd07981">
    <property type="entry name" value="HFD_TAF12"/>
    <property type="match status" value="1"/>
</dbReference>
<keyword evidence="5" id="KW-0539">Nucleus</keyword>
<gene>
    <name evidence="8" type="ORF">KSP39_PZI004733</name>
</gene>
<accession>A0AAP0GCE6</accession>
<evidence type="ECO:0000256" key="3">
    <source>
        <dbReference type="ARBA" id="ARBA00023015"/>
    </source>
</evidence>